<reference evidence="2" key="1">
    <citation type="submission" date="2013-04" db="EMBL/GenBank/DDBJ databases">
        <title>Comparative Genomics of Relapsing Fever Spirochetes.</title>
        <authorList>
            <person name="Schwan T.G."/>
            <person name="Raffel S.J."/>
            <person name="Porcella S.F."/>
            <person name="Martens C.A."/>
            <person name="Bruno D.P."/>
            <person name="Ricklefs S.M."/>
            <person name="Barbian K.B."/>
        </authorList>
    </citation>
    <scope>NUCLEOTIDE SEQUENCE</scope>
    <source>
        <strain evidence="2">Co53</strain>
        <plasmid evidence="2">unnamed</plasmid>
    </source>
</reference>
<keyword evidence="1" id="KW-0732">Signal</keyword>
<keyword evidence="3" id="KW-1185">Reference proteome</keyword>
<name>W5SW12_9SPIR</name>
<accession>W5SW12</accession>
<dbReference type="EMBL" id="CP005746">
    <property type="protein sequence ID" value="AHH11082.1"/>
    <property type="molecule type" value="Genomic_DNA"/>
</dbReference>
<evidence type="ECO:0000313" key="3">
    <source>
        <dbReference type="Proteomes" id="UP000019330"/>
    </source>
</evidence>
<dbReference type="HOGENOM" id="CLU_661691_0_0_12"/>
<evidence type="ECO:0008006" key="4">
    <source>
        <dbReference type="Google" id="ProtNLM"/>
    </source>
</evidence>
<sequence length="405" mass="44632">MKLFKVLSIFLSVLVFSCNLSDFFNKDDLDGNAQGMRALLQNGLRALINGANSLEDEFEDDEDYEYYIDEDGNIVYVEYETVEDDELSVIETQGGADVAAASGVVIAGASQGAVTTQVAGAINEATKLEIGKVGPALQPVAQTMTASVVAQPAFKPVIKSVPEPVSKPAVTKVVAQPSVQNNYRSSYQYIPRRSVSQPQHKAAERKVIRQTVVCMAHNKRRGDGEQVVISDDEKRKLDRLEEYLKDVIKVSGKQSKCETAHQKFFTWLRTKDIACGARRIFLARDMKKVYDLIKLNASRSSEIQTLVSYGVNGNSEILREAGIRSASDIKSDAHVEALIKCAVSSKECAGTALSLFFQSLANSFDNCYDDSDSSFERIHKKLENLFNKTSYTSGGFEELQSKISN</sequence>
<organism evidence="2">
    <name type="scientific">Borrelia coriaceae ATCC 43381</name>
    <dbReference type="NCBI Taxonomy" id="1408429"/>
    <lineage>
        <taxon>Bacteria</taxon>
        <taxon>Pseudomonadati</taxon>
        <taxon>Spirochaetota</taxon>
        <taxon>Spirochaetia</taxon>
        <taxon>Spirochaetales</taxon>
        <taxon>Borreliaceae</taxon>
        <taxon>Borrelia</taxon>
    </lineage>
</organism>
<proteinExistence type="predicted"/>
<keyword evidence="2" id="KW-0614">Plasmid</keyword>
<dbReference type="OrthoDB" id="9764783at2"/>
<feature type="chain" id="PRO_5004872881" description="Mlp lipoprotein family protein" evidence="1">
    <location>
        <begin position="18"/>
        <end position="405"/>
    </location>
</feature>
<feature type="signal peptide" evidence="1">
    <location>
        <begin position="1"/>
        <end position="17"/>
    </location>
</feature>
<evidence type="ECO:0000313" key="2">
    <source>
        <dbReference type="EMBL" id="AHH11082.1"/>
    </source>
</evidence>
<protein>
    <recommendedName>
        <fullName evidence="4">Mlp lipoprotein family protein</fullName>
    </recommendedName>
</protein>
<dbReference type="RefSeq" id="WP_025408435.1">
    <property type="nucleotide sequence ID" value="NZ_CP005746.1"/>
</dbReference>
<dbReference type="Proteomes" id="UP000019330">
    <property type="component" value="Plasmid unnamed"/>
</dbReference>
<geneLocation type="plasmid" evidence="2 3">
    <name>unnamed</name>
</geneLocation>
<evidence type="ECO:0000256" key="1">
    <source>
        <dbReference type="SAM" id="SignalP"/>
    </source>
</evidence>
<dbReference type="AlphaFoldDB" id="W5SW12"/>
<gene>
    <name evidence="2" type="ORF">BCO_0002000</name>
</gene>
<dbReference type="PROSITE" id="PS51257">
    <property type="entry name" value="PROKAR_LIPOPROTEIN"/>
    <property type="match status" value="1"/>
</dbReference>